<organism evidence="1 2">
    <name type="scientific">Tenggerimyces flavus</name>
    <dbReference type="NCBI Taxonomy" id="1708749"/>
    <lineage>
        <taxon>Bacteria</taxon>
        <taxon>Bacillati</taxon>
        <taxon>Actinomycetota</taxon>
        <taxon>Actinomycetes</taxon>
        <taxon>Propionibacteriales</taxon>
        <taxon>Nocardioidaceae</taxon>
        <taxon>Tenggerimyces</taxon>
    </lineage>
</organism>
<evidence type="ECO:0000313" key="1">
    <source>
        <dbReference type="EMBL" id="MFC3763479.1"/>
    </source>
</evidence>
<dbReference type="RefSeq" id="WP_205117831.1">
    <property type="nucleotide sequence ID" value="NZ_JAFBCM010000001.1"/>
</dbReference>
<name>A0ABV7YHE7_9ACTN</name>
<protein>
    <submittedName>
        <fullName evidence="1">Uncharacterized protein</fullName>
    </submittedName>
</protein>
<accession>A0ABV7YHE7</accession>
<dbReference type="Proteomes" id="UP001595699">
    <property type="component" value="Unassembled WGS sequence"/>
</dbReference>
<comment type="caution">
    <text evidence="1">The sequence shown here is derived from an EMBL/GenBank/DDBJ whole genome shotgun (WGS) entry which is preliminary data.</text>
</comment>
<gene>
    <name evidence="1" type="ORF">ACFOUW_21755</name>
</gene>
<keyword evidence="2" id="KW-1185">Reference proteome</keyword>
<evidence type="ECO:0000313" key="2">
    <source>
        <dbReference type="Proteomes" id="UP001595699"/>
    </source>
</evidence>
<proteinExistence type="predicted"/>
<sequence length="54" mass="6275">MHLIQEDLARAQIRGRLETAEESRRAAQLLRARRFKRRASQAVHQARLAVARLV</sequence>
<dbReference type="EMBL" id="JBHRZH010000018">
    <property type="protein sequence ID" value="MFC3763479.1"/>
    <property type="molecule type" value="Genomic_DNA"/>
</dbReference>
<reference evidence="2" key="1">
    <citation type="journal article" date="2019" name="Int. J. Syst. Evol. Microbiol.">
        <title>The Global Catalogue of Microorganisms (GCM) 10K type strain sequencing project: providing services to taxonomists for standard genome sequencing and annotation.</title>
        <authorList>
            <consortium name="The Broad Institute Genomics Platform"/>
            <consortium name="The Broad Institute Genome Sequencing Center for Infectious Disease"/>
            <person name="Wu L."/>
            <person name="Ma J."/>
        </authorList>
    </citation>
    <scope>NUCLEOTIDE SEQUENCE [LARGE SCALE GENOMIC DNA]</scope>
    <source>
        <strain evidence="2">CGMCC 4.7241</strain>
    </source>
</reference>